<dbReference type="AlphaFoldDB" id="A0A1Y5I999"/>
<name>A0A1Y5I999_OSTTA</name>
<gene>
    <name evidence="1" type="ORF">BE221DRAFT_148600</name>
</gene>
<accession>A0A1Y5I999</accession>
<sequence>MDKALMDNKKGWSEAEQVEKLLDLVQSHIDESVATEHLEAASGYDDGLESFEVLAQWPEGDTWCEDVRARDIDGAEDAALNAMADAYGVDFDDPEQLSSFRKGLTEMLVQTGLAAVSVGVKLQSYAKSGIPSIAAGATDTDLIVYRIVHYQKHSIGGWIQYVAYRGSKALAESFAKEIVKDNQVELERDECADLAPDNVLSPQIDRVQLSAKAELLNELSYAASMGIG</sequence>
<reference evidence="1" key="1">
    <citation type="submission" date="2017-04" db="EMBL/GenBank/DDBJ databases">
        <title>Population genomics of picophytoplankton unveils novel chromosome hypervariability.</title>
        <authorList>
            <consortium name="DOE Joint Genome Institute"/>
            <person name="Blanc-Mathieu R."/>
            <person name="Krasovec M."/>
            <person name="Hebrard M."/>
            <person name="Yau S."/>
            <person name="Desgranges E."/>
            <person name="Martin J."/>
            <person name="Schackwitz W."/>
            <person name="Kuo A."/>
            <person name="Salin G."/>
            <person name="Donnadieu C."/>
            <person name="Desdevises Y."/>
            <person name="Sanchez-Ferandin S."/>
            <person name="Moreau H."/>
            <person name="Rivals E."/>
            <person name="Grigoriev I.V."/>
            <person name="Grimsley N."/>
            <person name="Eyre-Walker A."/>
            <person name="Piganeau G."/>
        </authorList>
    </citation>
    <scope>NUCLEOTIDE SEQUENCE [LARGE SCALE GENOMIC DNA]</scope>
    <source>
        <strain evidence="1">RCC 1115</strain>
    </source>
</reference>
<dbReference type="EMBL" id="KZ155808">
    <property type="protein sequence ID" value="OUS44653.1"/>
    <property type="molecule type" value="Genomic_DNA"/>
</dbReference>
<organism evidence="1">
    <name type="scientific">Ostreococcus tauri</name>
    <name type="common">Marine green alga</name>
    <dbReference type="NCBI Taxonomy" id="70448"/>
    <lineage>
        <taxon>Eukaryota</taxon>
        <taxon>Viridiplantae</taxon>
        <taxon>Chlorophyta</taxon>
        <taxon>Mamiellophyceae</taxon>
        <taxon>Mamiellales</taxon>
        <taxon>Bathycoccaceae</taxon>
        <taxon>Ostreococcus</taxon>
    </lineage>
</organism>
<protein>
    <submittedName>
        <fullName evidence="1">Uncharacterized protein</fullName>
    </submittedName>
</protein>
<proteinExistence type="predicted"/>
<evidence type="ECO:0000313" key="1">
    <source>
        <dbReference type="EMBL" id="OUS44653.1"/>
    </source>
</evidence>
<dbReference type="Proteomes" id="UP000195557">
    <property type="component" value="Unassembled WGS sequence"/>
</dbReference>